<dbReference type="InterPro" id="IPR007346">
    <property type="entry name" value="Endonuclease-I"/>
</dbReference>
<accession>A0A3R6IUH6</accession>
<dbReference type="GO" id="GO:0016787">
    <property type="term" value="F:hydrolase activity"/>
    <property type="evidence" value="ECO:0007669"/>
    <property type="project" value="UniProtKB-KW"/>
</dbReference>
<dbReference type="RefSeq" id="WP_118355213.1">
    <property type="nucleotide sequence ID" value="NZ_CALLOM010000058.1"/>
</dbReference>
<evidence type="ECO:0000313" key="5">
    <source>
        <dbReference type="EMBL" id="RHK50876.1"/>
    </source>
</evidence>
<dbReference type="Pfam" id="PF04231">
    <property type="entry name" value="Endonuclease_1"/>
    <property type="match status" value="1"/>
</dbReference>
<keyword evidence="4" id="KW-0732">Signal</keyword>
<evidence type="ECO:0000256" key="2">
    <source>
        <dbReference type="ARBA" id="ARBA00022722"/>
    </source>
</evidence>
<dbReference type="SUPFAM" id="SSF54060">
    <property type="entry name" value="His-Me finger endonucleases"/>
    <property type="match status" value="1"/>
</dbReference>
<organism evidence="5 6">
    <name type="scientific">Leyella stercorea</name>
    <dbReference type="NCBI Taxonomy" id="363265"/>
    <lineage>
        <taxon>Bacteria</taxon>
        <taxon>Pseudomonadati</taxon>
        <taxon>Bacteroidota</taxon>
        <taxon>Bacteroidia</taxon>
        <taxon>Bacteroidales</taxon>
        <taxon>Prevotellaceae</taxon>
        <taxon>Leyella</taxon>
    </lineage>
</organism>
<gene>
    <name evidence="5" type="ORF">DW060_06300</name>
</gene>
<dbReference type="InterPro" id="IPR044925">
    <property type="entry name" value="His-Me_finger_sf"/>
</dbReference>
<evidence type="ECO:0000256" key="4">
    <source>
        <dbReference type="SAM" id="SignalP"/>
    </source>
</evidence>
<comment type="caution">
    <text evidence="5">The sequence shown here is derived from an EMBL/GenBank/DDBJ whole genome shotgun (WGS) entry which is preliminary data.</text>
</comment>
<dbReference type="PANTHER" id="PTHR33607">
    <property type="entry name" value="ENDONUCLEASE-1"/>
    <property type="match status" value="1"/>
</dbReference>
<sequence length="499" mass="55759">MKRTNIKALAIMLIATIVSITASAQIPEGYYDALKGKKGAELKTAVHNIIKEARVLSYGKGIAATWWGFYLTDNDNGYVIDRYSPNKVEFGAWGESCRSMNIEHSFPKSWWGGEQRQAYKDLYNLMPSDAKANSTKSNYGMGVVTKATYDNGVIKVGSGNSGTKMWQPYPEWQGDFARAYLYMATCYQDYKWVKEGLKSLETGDYPTLQKWASDLYIKWAKEDPVSDLEAKRNNIVYSIQGNRNPFIDFPNLMEYIWGDSINYEFDPAKTVTTKVEMGDESRMCIYLANFKTSDGGCTIETPLYPKEGVEVWELTKSYGWKGTGAIKEGTNTYATKFAAESSVVTPEIDLSEYKSATMTFSHAVNYAKKPSEKLSVEVRCEGKTTKLEGFAWPEGKDWTFINSGDIDLSTWAGKKINIVFHYTSTTSEAPTWQVRDMAIIGVKGQPTTAIGNVTAGTQGKFNPTLPYTVYDLSGRVVAGDAQHGVFIVKQGNNTFKVMR</sequence>
<dbReference type="GO" id="GO:0004518">
    <property type="term" value="F:nuclease activity"/>
    <property type="evidence" value="ECO:0007669"/>
    <property type="project" value="UniProtKB-KW"/>
</dbReference>
<keyword evidence="6" id="KW-1185">Reference proteome</keyword>
<evidence type="ECO:0000256" key="3">
    <source>
        <dbReference type="ARBA" id="ARBA00022801"/>
    </source>
</evidence>
<dbReference type="PANTHER" id="PTHR33607:SF2">
    <property type="entry name" value="ENDONUCLEASE-1"/>
    <property type="match status" value="1"/>
</dbReference>
<proteinExistence type="inferred from homology"/>
<dbReference type="OrthoDB" id="9770276at2"/>
<keyword evidence="3" id="KW-0378">Hydrolase</keyword>
<reference evidence="5 6" key="1">
    <citation type="submission" date="2018-08" db="EMBL/GenBank/DDBJ databases">
        <title>A genome reference for cultivated species of the human gut microbiota.</title>
        <authorList>
            <person name="Zou Y."/>
            <person name="Xue W."/>
            <person name="Luo G."/>
        </authorList>
    </citation>
    <scope>NUCLEOTIDE SEQUENCE [LARGE SCALE GENOMIC DNA]</scope>
    <source>
        <strain evidence="5 6">AF42-9</strain>
    </source>
</reference>
<evidence type="ECO:0000313" key="6">
    <source>
        <dbReference type="Proteomes" id="UP000286598"/>
    </source>
</evidence>
<dbReference type="EMBL" id="QRNO01000025">
    <property type="protein sequence ID" value="RHK50876.1"/>
    <property type="molecule type" value="Genomic_DNA"/>
</dbReference>
<feature type="signal peptide" evidence="4">
    <location>
        <begin position="1"/>
        <end position="24"/>
    </location>
</feature>
<feature type="chain" id="PRO_5018540892" evidence="4">
    <location>
        <begin position="25"/>
        <end position="499"/>
    </location>
</feature>
<protein>
    <submittedName>
        <fullName evidence="5">Uncharacterized protein</fullName>
    </submittedName>
</protein>
<name>A0A3R6IUH6_9BACT</name>
<evidence type="ECO:0000256" key="1">
    <source>
        <dbReference type="ARBA" id="ARBA00006429"/>
    </source>
</evidence>
<dbReference type="AlphaFoldDB" id="A0A3R6IUH6"/>
<comment type="similarity">
    <text evidence="1">Belongs to the EndA/NucM nuclease family.</text>
</comment>
<keyword evidence="2" id="KW-0540">Nuclease</keyword>
<dbReference type="Proteomes" id="UP000286598">
    <property type="component" value="Unassembled WGS sequence"/>
</dbReference>